<feature type="domain" description="Pseudouridine synthase RsuA/RluA-like" evidence="2">
    <location>
        <begin position="73"/>
        <end position="198"/>
    </location>
</feature>
<feature type="region of interest" description="Disordered" evidence="1">
    <location>
        <begin position="1"/>
        <end position="22"/>
    </location>
</feature>
<protein>
    <recommendedName>
        <fullName evidence="2">Pseudouridine synthase RsuA/RluA-like domain-containing protein</fullName>
    </recommendedName>
</protein>
<dbReference type="GO" id="GO:0009982">
    <property type="term" value="F:pseudouridine synthase activity"/>
    <property type="evidence" value="ECO:0007669"/>
    <property type="project" value="InterPro"/>
</dbReference>
<dbReference type="Proteomes" id="UP000266841">
    <property type="component" value="Unassembled WGS sequence"/>
</dbReference>
<dbReference type="OrthoDB" id="428658at2759"/>
<dbReference type="OMA" id="PCWGGPE"/>
<dbReference type="SUPFAM" id="SSF55120">
    <property type="entry name" value="Pseudouridine synthase"/>
    <property type="match status" value="2"/>
</dbReference>
<feature type="region of interest" description="Disordered" evidence="1">
    <location>
        <begin position="264"/>
        <end position="287"/>
    </location>
</feature>
<evidence type="ECO:0000256" key="1">
    <source>
        <dbReference type="SAM" id="MobiDB-lite"/>
    </source>
</evidence>
<dbReference type="PANTHER" id="PTHR21600">
    <property type="entry name" value="MITOCHONDRIAL RNA PSEUDOURIDINE SYNTHASE"/>
    <property type="match status" value="1"/>
</dbReference>
<dbReference type="EMBL" id="AGNL01044819">
    <property type="protein sequence ID" value="EJK49420.1"/>
    <property type="molecule type" value="Genomic_DNA"/>
</dbReference>
<keyword evidence="4" id="KW-1185">Reference proteome</keyword>
<dbReference type="Pfam" id="PF00849">
    <property type="entry name" value="PseudoU_synth_2"/>
    <property type="match status" value="1"/>
</dbReference>
<sequence>MLASDDPATDAPSDNPCWGGPEEERHSLEYLLRFLATPPRSRGAPEPINFDDYQSFLRRVKDRLILYDDDDIVVINKPADLRIDGPFSASVHKLMLYLYPSPTLQSQLDEKLRDADFGSVYNKRRHTALLHLIAPLATHAQMKDDPIRLVHQLDYATSGVLLMAKSKKAAASANRAFADRLTDKQYVAVVSNLSSEDVPIGPEFVVKLPSLPSSSLEPWRDGTLENRYRKKRSRDASGTFDGYMPIHTVFAKFRSKLLRCKNTGSEAAKQNKKRKASDDLPSLPESSIPISPGEVDELLELGQSWKKVRSSSNGSKWISILEPMTKEYNRALLSYYEKKREQERVGDVVEESKSTRNQQLGLPPLFRLSDDGSQEELDSFYICAAIGDYEDNRFRVVVDPGTAASSVHKVDDQSALPEMRPSLTKCTVLWRGHTDRGSDDGRVAVSKVLLKPWTGRRHQLRVHLAHVVGFSILGDKAYEGNGNQKGRAITKRMCLHAKQLDIPLKGKGTMRFEAPEPLWFD</sequence>
<dbReference type="AlphaFoldDB" id="K0R8P0"/>
<dbReference type="GO" id="GO:0000455">
    <property type="term" value="P:enzyme-directed rRNA pseudouridine synthesis"/>
    <property type="evidence" value="ECO:0007669"/>
    <property type="project" value="TreeGrafter"/>
</dbReference>
<evidence type="ECO:0000313" key="3">
    <source>
        <dbReference type="EMBL" id="EJK49420.1"/>
    </source>
</evidence>
<name>K0R8P0_THAOC</name>
<organism evidence="3 4">
    <name type="scientific">Thalassiosira oceanica</name>
    <name type="common">Marine diatom</name>
    <dbReference type="NCBI Taxonomy" id="159749"/>
    <lineage>
        <taxon>Eukaryota</taxon>
        <taxon>Sar</taxon>
        <taxon>Stramenopiles</taxon>
        <taxon>Ochrophyta</taxon>
        <taxon>Bacillariophyta</taxon>
        <taxon>Coscinodiscophyceae</taxon>
        <taxon>Thalassiosirophycidae</taxon>
        <taxon>Thalassiosirales</taxon>
        <taxon>Thalassiosiraceae</taxon>
        <taxon>Thalassiosira</taxon>
    </lineage>
</organism>
<dbReference type="GO" id="GO:0003723">
    <property type="term" value="F:RNA binding"/>
    <property type="evidence" value="ECO:0007669"/>
    <property type="project" value="InterPro"/>
</dbReference>
<dbReference type="Gene3D" id="3.30.2350.10">
    <property type="entry name" value="Pseudouridine synthase"/>
    <property type="match status" value="2"/>
</dbReference>
<dbReference type="PANTHER" id="PTHR21600:SF70">
    <property type="entry name" value="PSEUDOURIDINE SYNTHASE RSUA_RLUA-LIKE DOMAIN-CONTAINING PROTEIN"/>
    <property type="match status" value="1"/>
</dbReference>
<gene>
    <name evidence="3" type="ORF">THAOC_31707</name>
</gene>
<reference evidence="3 4" key="1">
    <citation type="journal article" date="2012" name="Genome Biol.">
        <title>Genome and low-iron response of an oceanic diatom adapted to chronic iron limitation.</title>
        <authorList>
            <person name="Lommer M."/>
            <person name="Specht M."/>
            <person name="Roy A.S."/>
            <person name="Kraemer L."/>
            <person name="Andreson R."/>
            <person name="Gutowska M.A."/>
            <person name="Wolf J."/>
            <person name="Bergner S.V."/>
            <person name="Schilhabel M.B."/>
            <person name="Klostermeier U.C."/>
            <person name="Beiko R.G."/>
            <person name="Rosenstiel P."/>
            <person name="Hippler M."/>
            <person name="Laroche J."/>
        </authorList>
    </citation>
    <scope>NUCLEOTIDE SEQUENCE [LARGE SCALE GENOMIC DNA]</scope>
    <source>
        <strain evidence="3 4">CCMP1005</strain>
    </source>
</reference>
<dbReference type="InterPro" id="IPR020103">
    <property type="entry name" value="PsdUridine_synth_cat_dom_sf"/>
</dbReference>
<comment type="caution">
    <text evidence="3">The sequence shown here is derived from an EMBL/GenBank/DDBJ whole genome shotgun (WGS) entry which is preliminary data.</text>
</comment>
<accession>K0R8P0</accession>
<evidence type="ECO:0000313" key="4">
    <source>
        <dbReference type="Proteomes" id="UP000266841"/>
    </source>
</evidence>
<evidence type="ECO:0000259" key="2">
    <source>
        <dbReference type="Pfam" id="PF00849"/>
    </source>
</evidence>
<dbReference type="InterPro" id="IPR050188">
    <property type="entry name" value="RluA_PseudoU_synthase"/>
</dbReference>
<dbReference type="InterPro" id="IPR006145">
    <property type="entry name" value="PsdUridine_synth_RsuA/RluA"/>
</dbReference>
<dbReference type="eggNOG" id="KOG1919">
    <property type="taxonomic scope" value="Eukaryota"/>
</dbReference>
<feature type="compositionally biased region" description="Low complexity" evidence="1">
    <location>
        <begin position="1"/>
        <end position="14"/>
    </location>
</feature>
<proteinExistence type="predicted"/>